<evidence type="ECO:0000313" key="3">
    <source>
        <dbReference type="EMBL" id="MBF9303448.1"/>
    </source>
</evidence>
<reference evidence="3" key="1">
    <citation type="submission" date="2020-11" db="EMBL/GenBank/DDBJ databases">
        <title>Molecular epidemiology and genomic profiles of multidrug-resistant bacteria collected from clinical sources in South Africa.</title>
        <authorList>
            <person name="Asante J."/>
            <person name="Amoako D.G."/>
        </authorList>
    </citation>
    <scope>NUCLEOTIDE SEQUENCE</scope>
    <source>
        <strain evidence="3">C68</strain>
    </source>
</reference>
<dbReference type="SUPFAM" id="SSF52540">
    <property type="entry name" value="P-loop containing nucleoside triphosphate hydrolases"/>
    <property type="match status" value="1"/>
</dbReference>
<feature type="non-terminal residue" evidence="3">
    <location>
        <position position="107"/>
    </location>
</feature>
<dbReference type="Gene3D" id="3.40.50.300">
    <property type="entry name" value="P-loop containing nucleotide triphosphate hydrolases"/>
    <property type="match status" value="1"/>
</dbReference>
<name>A0A8I0W7N2_STAEP</name>
<comment type="similarity">
    <text evidence="1">Belongs to the arsA ATPase family.</text>
</comment>
<dbReference type="PANTHER" id="PTHR10803:SF3">
    <property type="entry name" value="ATPASE GET3"/>
    <property type="match status" value="1"/>
</dbReference>
<accession>A0A8I0W7N2</accession>
<dbReference type="InterPro" id="IPR016300">
    <property type="entry name" value="ATPase_ArsA/GET3"/>
</dbReference>
<organism evidence="3 4">
    <name type="scientific">Staphylococcus epidermidis</name>
    <dbReference type="NCBI Taxonomy" id="1282"/>
    <lineage>
        <taxon>Bacteria</taxon>
        <taxon>Bacillati</taxon>
        <taxon>Bacillota</taxon>
        <taxon>Bacilli</taxon>
        <taxon>Bacillales</taxon>
        <taxon>Staphylococcaceae</taxon>
        <taxon>Staphylococcus</taxon>
    </lineage>
</organism>
<sequence>MEMDAVKYLNKLNPDNIELTKYLFFTGKGGVGKTTISSFIALNLAENGKKVALVSTDPASNLQDVFQMELSNKLTKYQPIPNLSIANFDPIAAADDYKAQSIEPYEG</sequence>
<dbReference type="InterPro" id="IPR025723">
    <property type="entry name" value="ArsA/GET3_ATPase-like"/>
</dbReference>
<proteinExistence type="inferred from homology"/>
<evidence type="ECO:0000313" key="4">
    <source>
        <dbReference type="Proteomes" id="UP000622362"/>
    </source>
</evidence>
<dbReference type="GO" id="GO:0005524">
    <property type="term" value="F:ATP binding"/>
    <property type="evidence" value="ECO:0007669"/>
    <property type="project" value="InterPro"/>
</dbReference>
<dbReference type="Pfam" id="PF02374">
    <property type="entry name" value="ArsA_ATPase"/>
    <property type="match status" value="1"/>
</dbReference>
<dbReference type="InterPro" id="IPR027417">
    <property type="entry name" value="P-loop_NTPase"/>
</dbReference>
<protein>
    <submittedName>
        <fullName evidence="3">AAA family ATPase</fullName>
    </submittedName>
</protein>
<dbReference type="CDD" id="cd02035">
    <property type="entry name" value="ArsA"/>
    <property type="match status" value="1"/>
</dbReference>
<gene>
    <name evidence="3" type="ORF">I3V53_05025</name>
</gene>
<comment type="caution">
    <text evidence="3">The sequence shown here is derived from an EMBL/GenBank/DDBJ whole genome shotgun (WGS) entry which is preliminary data.</text>
</comment>
<feature type="domain" description="ArsA/GET3 Anion-transporting ATPase-like" evidence="2">
    <location>
        <begin position="20"/>
        <end position="105"/>
    </location>
</feature>
<dbReference type="AlphaFoldDB" id="A0A8I0W7N2"/>
<evidence type="ECO:0000256" key="1">
    <source>
        <dbReference type="ARBA" id="ARBA00011040"/>
    </source>
</evidence>
<dbReference type="GO" id="GO:0016887">
    <property type="term" value="F:ATP hydrolysis activity"/>
    <property type="evidence" value="ECO:0007669"/>
    <property type="project" value="InterPro"/>
</dbReference>
<dbReference type="RefSeq" id="WP_196310057.1">
    <property type="nucleotide sequence ID" value="NZ_JADPYN010000006.1"/>
</dbReference>
<dbReference type="PANTHER" id="PTHR10803">
    <property type="entry name" value="ARSENICAL PUMP-DRIVING ATPASE ARSENITE-TRANSLOCATING ATPASE"/>
    <property type="match status" value="1"/>
</dbReference>
<dbReference type="EMBL" id="JADPYN010000006">
    <property type="protein sequence ID" value="MBF9303448.1"/>
    <property type="molecule type" value="Genomic_DNA"/>
</dbReference>
<evidence type="ECO:0000259" key="2">
    <source>
        <dbReference type="Pfam" id="PF02374"/>
    </source>
</evidence>
<dbReference type="Proteomes" id="UP000622362">
    <property type="component" value="Unassembled WGS sequence"/>
</dbReference>